<dbReference type="PANTHER" id="PTHR13887:SF14">
    <property type="entry name" value="DISULFIDE BOND FORMATION PROTEIN D"/>
    <property type="match status" value="1"/>
</dbReference>
<reference evidence="9" key="1">
    <citation type="submission" date="2015-05" db="EMBL/GenBank/DDBJ databases">
        <authorList>
            <person name="Urmite Genomes"/>
        </authorList>
    </citation>
    <scope>NUCLEOTIDE SEQUENCE [LARGE SCALE GENOMIC DNA]</scope>
    <source>
        <strain evidence="9">LF1</strain>
    </source>
</reference>
<keyword evidence="6" id="KW-0812">Transmembrane</keyword>
<dbReference type="InterPro" id="IPR012336">
    <property type="entry name" value="Thioredoxin-like_fold"/>
</dbReference>
<evidence type="ECO:0000256" key="1">
    <source>
        <dbReference type="ARBA" id="ARBA00005791"/>
    </source>
</evidence>
<dbReference type="Proteomes" id="UP000199087">
    <property type="component" value="Unassembled WGS sequence"/>
</dbReference>
<dbReference type="GO" id="GO:0016491">
    <property type="term" value="F:oxidoreductase activity"/>
    <property type="evidence" value="ECO:0007669"/>
    <property type="project" value="UniProtKB-KW"/>
</dbReference>
<protein>
    <submittedName>
        <fullName evidence="8">Thiol-disulfide oxidoreductase BdbD</fullName>
    </submittedName>
</protein>
<feature type="domain" description="Thioredoxin-like fold" evidence="7">
    <location>
        <begin position="56"/>
        <end position="222"/>
    </location>
</feature>
<dbReference type="STRING" id="1499688.BN000_01608"/>
<accession>A0A0U1NUG5</accession>
<evidence type="ECO:0000313" key="8">
    <source>
        <dbReference type="EMBL" id="CRK81697.1"/>
    </source>
</evidence>
<sequence length="237" mass="26801">MANKKKTVKRGNNSSSKVVFWTIGIIAVFLLGFIFLGNQSKPVEKAKTNETIDYSNEPFLGKDSAPVSIIEFGDYKCPNCKNFSEEVVPVIKQELVDTGKAKFYFFNDSFISTDSIRSAKFAESVYQELGNETFWKFHDLLYSKQPKDPKYEKMDVYDEQFLVNTLKEIASDSDVNKVVENFHAKKSDAAWQKDMDYAEKLGVSGTPTIFVDGKLFTGSQLQDLIDMVDKAAQQKGK</sequence>
<gene>
    <name evidence="8" type="primary">bdbD</name>
    <name evidence="8" type="ORF">BN000_01608</name>
</gene>
<dbReference type="Pfam" id="PF13462">
    <property type="entry name" value="Thioredoxin_4"/>
    <property type="match status" value="1"/>
</dbReference>
<keyword evidence="6" id="KW-0472">Membrane</keyword>
<proteinExistence type="inferred from homology"/>
<evidence type="ECO:0000313" key="9">
    <source>
        <dbReference type="Proteomes" id="UP000199087"/>
    </source>
</evidence>
<evidence type="ECO:0000256" key="6">
    <source>
        <dbReference type="SAM" id="Phobius"/>
    </source>
</evidence>
<dbReference type="EMBL" id="CVRB01000001">
    <property type="protein sequence ID" value="CRK81697.1"/>
    <property type="molecule type" value="Genomic_DNA"/>
</dbReference>
<organism evidence="8 9">
    <name type="scientific">Neobacillus massiliamazoniensis</name>
    <dbReference type="NCBI Taxonomy" id="1499688"/>
    <lineage>
        <taxon>Bacteria</taxon>
        <taxon>Bacillati</taxon>
        <taxon>Bacillota</taxon>
        <taxon>Bacilli</taxon>
        <taxon>Bacillales</taxon>
        <taxon>Bacillaceae</taxon>
        <taxon>Neobacillus</taxon>
    </lineage>
</organism>
<name>A0A0U1NUG5_9BACI</name>
<comment type="similarity">
    <text evidence="1">Belongs to the thioredoxin family. DsbA subfamily.</text>
</comment>
<keyword evidence="3" id="KW-0560">Oxidoreductase</keyword>
<keyword evidence="5" id="KW-0676">Redox-active center</keyword>
<dbReference type="InterPro" id="IPR036249">
    <property type="entry name" value="Thioredoxin-like_sf"/>
</dbReference>
<dbReference type="SUPFAM" id="SSF52833">
    <property type="entry name" value="Thioredoxin-like"/>
    <property type="match status" value="1"/>
</dbReference>
<evidence type="ECO:0000259" key="7">
    <source>
        <dbReference type="Pfam" id="PF13462"/>
    </source>
</evidence>
<dbReference type="OrthoDB" id="117402at2"/>
<evidence type="ECO:0000256" key="4">
    <source>
        <dbReference type="ARBA" id="ARBA00023157"/>
    </source>
</evidence>
<keyword evidence="4" id="KW-1015">Disulfide bond</keyword>
<keyword evidence="2" id="KW-0732">Signal</keyword>
<feature type="transmembrane region" description="Helical" evidence="6">
    <location>
        <begin position="18"/>
        <end position="37"/>
    </location>
</feature>
<evidence type="ECO:0000256" key="3">
    <source>
        <dbReference type="ARBA" id="ARBA00023002"/>
    </source>
</evidence>
<dbReference type="Gene3D" id="3.40.30.10">
    <property type="entry name" value="Glutaredoxin"/>
    <property type="match status" value="1"/>
</dbReference>
<evidence type="ECO:0000256" key="2">
    <source>
        <dbReference type="ARBA" id="ARBA00022729"/>
    </source>
</evidence>
<keyword evidence="9" id="KW-1185">Reference proteome</keyword>
<dbReference type="PANTHER" id="PTHR13887">
    <property type="entry name" value="GLUTATHIONE S-TRANSFERASE KAPPA"/>
    <property type="match status" value="1"/>
</dbReference>
<evidence type="ECO:0000256" key="5">
    <source>
        <dbReference type="ARBA" id="ARBA00023284"/>
    </source>
</evidence>
<dbReference type="RefSeq" id="WP_090632963.1">
    <property type="nucleotide sequence ID" value="NZ_CVRB01000001.1"/>
</dbReference>
<dbReference type="AlphaFoldDB" id="A0A0U1NUG5"/>
<keyword evidence="6" id="KW-1133">Transmembrane helix</keyword>